<name>A0A4W5PRV0_9TELE</name>
<dbReference type="PANTHER" id="PTHR16675:SF191">
    <property type="entry name" value="CLASS I HISTOCOMPATIBILITY ANTIGEN, F10 ALPHA CHAIN-LIKE-RELATED"/>
    <property type="match status" value="1"/>
</dbReference>
<reference evidence="5" key="3">
    <citation type="submission" date="2025-09" db="UniProtKB">
        <authorList>
            <consortium name="Ensembl"/>
        </authorList>
    </citation>
    <scope>IDENTIFICATION</scope>
</reference>
<dbReference type="GeneTree" id="ENSGT01120000271825"/>
<dbReference type="PROSITE" id="PS00290">
    <property type="entry name" value="IG_MHC"/>
    <property type="match status" value="1"/>
</dbReference>
<dbReference type="Gene3D" id="2.60.40.10">
    <property type="entry name" value="Immunoglobulins"/>
    <property type="match status" value="1"/>
</dbReference>
<dbReference type="InterPro" id="IPR050208">
    <property type="entry name" value="MHC_class-I_related"/>
</dbReference>
<protein>
    <recommendedName>
        <fullName evidence="4">Immunoglobulin C1-set domain-containing protein</fullName>
    </recommendedName>
</protein>
<dbReference type="InterPro" id="IPR003597">
    <property type="entry name" value="Ig_C1-set"/>
</dbReference>
<keyword evidence="1" id="KW-0325">Glycoprotein</keyword>
<keyword evidence="3" id="KW-0812">Transmembrane</keyword>
<organism evidence="5 6">
    <name type="scientific">Hucho hucho</name>
    <name type="common">huchen</name>
    <dbReference type="NCBI Taxonomy" id="62062"/>
    <lineage>
        <taxon>Eukaryota</taxon>
        <taxon>Metazoa</taxon>
        <taxon>Chordata</taxon>
        <taxon>Craniata</taxon>
        <taxon>Vertebrata</taxon>
        <taxon>Euteleostomi</taxon>
        <taxon>Actinopterygii</taxon>
        <taxon>Neopterygii</taxon>
        <taxon>Teleostei</taxon>
        <taxon>Protacanthopterygii</taxon>
        <taxon>Salmoniformes</taxon>
        <taxon>Salmonidae</taxon>
        <taxon>Salmoninae</taxon>
        <taxon>Hucho</taxon>
    </lineage>
</organism>
<feature type="transmembrane region" description="Helical" evidence="3">
    <location>
        <begin position="244"/>
        <end position="268"/>
    </location>
</feature>
<keyword evidence="2" id="KW-0393">Immunoglobulin domain</keyword>
<dbReference type="GO" id="GO:0006955">
    <property type="term" value="P:immune response"/>
    <property type="evidence" value="ECO:0007669"/>
    <property type="project" value="TreeGrafter"/>
</dbReference>
<feature type="domain" description="Immunoglobulin C1-set" evidence="4">
    <location>
        <begin position="177"/>
        <end position="226"/>
    </location>
</feature>
<keyword evidence="3" id="KW-0472">Membrane</keyword>
<dbReference type="InterPro" id="IPR003006">
    <property type="entry name" value="Ig/MHC_CS"/>
</dbReference>
<dbReference type="GO" id="GO:0009897">
    <property type="term" value="C:external side of plasma membrane"/>
    <property type="evidence" value="ECO:0007669"/>
    <property type="project" value="TreeGrafter"/>
</dbReference>
<dbReference type="GO" id="GO:0005615">
    <property type="term" value="C:extracellular space"/>
    <property type="evidence" value="ECO:0007669"/>
    <property type="project" value="TreeGrafter"/>
</dbReference>
<proteinExistence type="predicted"/>
<reference evidence="6" key="1">
    <citation type="submission" date="2018-06" db="EMBL/GenBank/DDBJ databases">
        <title>Genome assembly of Danube salmon.</title>
        <authorList>
            <person name="Macqueen D.J."/>
            <person name="Gundappa M.K."/>
        </authorList>
    </citation>
    <scope>NUCLEOTIDE SEQUENCE [LARGE SCALE GENOMIC DNA]</scope>
</reference>
<dbReference type="SUPFAM" id="SSF48726">
    <property type="entry name" value="Immunoglobulin"/>
    <property type="match status" value="1"/>
</dbReference>
<evidence type="ECO:0000313" key="6">
    <source>
        <dbReference type="Proteomes" id="UP000314982"/>
    </source>
</evidence>
<evidence type="ECO:0000259" key="4">
    <source>
        <dbReference type="Pfam" id="PF07654"/>
    </source>
</evidence>
<keyword evidence="6" id="KW-1185">Reference proteome</keyword>
<dbReference type="Ensembl" id="ENSHHUT00000066543.1">
    <property type="protein sequence ID" value="ENSHHUP00000064365.1"/>
    <property type="gene ID" value="ENSHHUG00000037984.1"/>
</dbReference>
<dbReference type="InterPro" id="IPR013783">
    <property type="entry name" value="Ig-like_fold"/>
</dbReference>
<dbReference type="Pfam" id="PF07654">
    <property type="entry name" value="C1-set"/>
    <property type="match status" value="1"/>
</dbReference>
<reference evidence="5" key="2">
    <citation type="submission" date="2025-08" db="UniProtKB">
        <authorList>
            <consortium name="Ensembl"/>
        </authorList>
    </citation>
    <scope>IDENTIFICATION</scope>
</reference>
<evidence type="ECO:0000313" key="5">
    <source>
        <dbReference type="Ensembl" id="ENSHHUP00000064365.1"/>
    </source>
</evidence>
<dbReference type="InterPro" id="IPR036179">
    <property type="entry name" value="Ig-like_dom_sf"/>
</dbReference>
<dbReference type="InterPro" id="IPR037055">
    <property type="entry name" value="MHC_I-like_Ag-recog_sf"/>
</dbReference>
<sequence length="321" mass="35842">MDVLFSVTPFPVLPVVLMLDDLVTTLNVEGAYHAAFIFRAMSFSLKARSSELKCFNSTEGIHVQQRLTGCEMSDNGEPALIVSRDSFNGIYADLAIYYNMTHYSYNSGNLLPPWSEVHQTYVKGLYQTIFLNICMDTLNMFLEKEKKCIMRKVRPRVRLIQKAMSGGVQQMSCLAFDGQPIAEQALNGGQLLPNGDGTYQLRKSLEVSTEELRERDNYTCTASHLSLDNKLDVSWVPESGADRVGLSILSALLVMVSITILICISVCLRRRSEAGSQTLSQLSNAVDAQVATTSRLTRLVCWIYECKIKDVATSLTIYLIF</sequence>
<dbReference type="InterPro" id="IPR011162">
    <property type="entry name" value="MHC_I/II-like_Ag-recog"/>
</dbReference>
<dbReference type="AlphaFoldDB" id="A0A4W5PRV0"/>
<evidence type="ECO:0000256" key="3">
    <source>
        <dbReference type="SAM" id="Phobius"/>
    </source>
</evidence>
<evidence type="ECO:0000256" key="1">
    <source>
        <dbReference type="ARBA" id="ARBA00023180"/>
    </source>
</evidence>
<accession>A0A4W5PRV0</accession>
<dbReference type="Proteomes" id="UP000314982">
    <property type="component" value="Unassembled WGS sequence"/>
</dbReference>
<evidence type="ECO:0000256" key="2">
    <source>
        <dbReference type="ARBA" id="ARBA00023319"/>
    </source>
</evidence>
<dbReference type="PANTHER" id="PTHR16675">
    <property type="entry name" value="MHC CLASS I-RELATED"/>
    <property type="match status" value="1"/>
</dbReference>
<dbReference type="SUPFAM" id="SSF54452">
    <property type="entry name" value="MHC antigen-recognition domain"/>
    <property type="match status" value="1"/>
</dbReference>
<dbReference type="STRING" id="62062.ENSHHUP00000064365"/>
<dbReference type="Gene3D" id="3.30.500.10">
    <property type="entry name" value="MHC class I-like antigen recognition-like"/>
    <property type="match status" value="1"/>
</dbReference>
<keyword evidence="3" id="KW-1133">Transmembrane helix</keyword>